<feature type="region of interest" description="Disordered" evidence="1">
    <location>
        <begin position="41"/>
        <end position="78"/>
    </location>
</feature>
<organism evidence="2 3">
    <name type="scientific">Buddleja alternifolia</name>
    <dbReference type="NCBI Taxonomy" id="168488"/>
    <lineage>
        <taxon>Eukaryota</taxon>
        <taxon>Viridiplantae</taxon>
        <taxon>Streptophyta</taxon>
        <taxon>Embryophyta</taxon>
        <taxon>Tracheophyta</taxon>
        <taxon>Spermatophyta</taxon>
        <taxon>Magnoliopsida</taxon>
        <taxon>eudicotyledons</taxon>
        <taxon>Gunneridae</taxon>
        <taxon>Pentapetalae</taxon>
        <taxon>asterids</taxon>
        <taxon>lamiids</taxon>
        <taxon>Lamiales</taxon>
        <taxon>Scrophulariaceae</taxon>
        <taxon>Buddlejeae</taxon>
        <taxon>Buddleja</taxon>
    </lineage>
</organism>
<name>A0AAV6WJ56_9LAMI</name>
<comment type="caution">
    <text evidence="2">The sequence shown here is derived from an EMBL/GenBank/DDBJ whole genome shotgun (WGS) entry which is preliminary data.</text>
</comment>
<dbReference type="PANTHER" id="PTHR46851">
    <property type="entry name" value="OS01G0884500 PROTEIN"/>
    <property type="match status" value="1"/>
</dbReference>
<sequence>MEKVDFTDRETCEGLFMEYYMIIKEEEGFESRDIYAAQDRLKKKKKNHKSGYDSEDFNEEEDEEQLSDYDDVAYEKKR</sequence>
<evidence type="ECO:0000313" key="3">
    <source>
        <dbReference type="Proteomes" id="UP000826271"/>
    </source>
</evidence>
<feature type="compositionally biased region" description="Acidic residues" evidence="1">
    <location>
        <begin position="53"/>
        <end position="72"/>
    </location>
</feature>
<dbReference type="AlphaFoldDB" id="A0AAV6WJ56"/>
<keyword evidence="3" id="KW-1185">Reference proteome</keyword>
<evidence type="ECO:0000313" key="2">
    <source>
        <dbReference type="EMBL" id="KAG8368900.1"/>
    </source>
</evidence>
<dbReference type="Proteomes" id="UP000826271">
    <property type="component" value="Unassembled WGS sequence"/>
</dbReference>
<protein>
    <submittedName>
        <fullName evidence="2">Uncharacterized protein</fullName>
    </submittedName>
</protein>
<reference evidence="2" key="1">
    <citation type="submission" date="2019-10" db="EMBL/GenBank/DDBJ databases">
        <authorList>
            <person name="Zhang R."/>
            <person name="Pan Y."/>
            <person name="Wang J."/>
            <person name="Ma R."/>
            <person name="Yu S."/>
        </authorList>
    </citation>
    <scope>NUCLEOTIDE SEQUENCE</scope>
    <source>
        <strain evidence="2">LA-IB0</strain>
        <tissue evidence="2">Leaf</tissue>
    </source>
</reference>
<gene>
    <name evidence="2" type="ORF">BUALT_Bualt15G0094600</name>
</gene>
<dbReference type="InterPro" id="IPR045894">
    <property type="entry name" value="At5g08430-like"/>
</dbReference>
<dbReference type="PANTHER" id="PTHR46851:SF11">
    <property type="entry name" value="GYF DOMAIN-CONTAINING PROTEIN"/>
    <property type="match status" value="1"/>
</dbReference>
<accession>A0AAV6WJ56</accession>
<evidence type="ECO:0000256" key="1">
    <source>
        <dbReference type="SAM" id="MobiDB-lite"/>
    </source>
</evidence>
<dbReference type="EMBL" id="WHWC01000015">
    <property type="protein sequence ID" value="KAG8368900.1"/>
    <property type="molecule type" value="Genomic_DNA"/>
</dbReference>
<proteinExistence type="predicted"/>